<sequence length="190" mass="21135">MSATRMLVLGVVFWAGKAHGYQIRAELQSWRADSWARIKPGSLYHALRRAVTDGLLVDAPEQGDGGPERTSYSITGAGREELTRLVRSGLSTPGDPWMLNAAIAMLPTLRREDAVARLKERVSALEVQRREMEDWSFGGPPIKPEHVMEQAQLWLAQLVADLEWARKLLAKLEDGAYEMTEDGSPPSIQV</sequence>
<dbReference type="InterPro" id="IPR052509">
    <property type="entry name" value="Metal_resp_DNA-bind_regulator"/>
</dbReference>
<comment type="caution">
    <text evidence="2">The sequence shown here is derived from an EMBL/GenBank/DDBJ whole genome shotgun (WGS) entry which is preliminary data.</text>
</comment>
<evidence type="ECO:0000313" key="2">
    <source>
        <dbReference type="EMBL" id="RLK59550.1"/>
    </source>
</evidence>
<accession>A0A421B5P4</accession>
<keyword evidence="2" id="KW-0238">DNA-binding</keyword>
<name>A0A421B5P4_9PSEU</name>
<keyword evidence="3" id="KW-1185">Reference proteome</keyword>
<dbReference type="InterPro" id="IPR005149">
    <property type="entry name" value="Tscrpt_reg_PadR_N"/>
</dbReference>
<dbReference type="Proteomes" id="UP000282454">
    <property type="component" value="Unassembled WGS sequence"/>
</dbReference>
<protein>
    <submittedName>
        <fullName evidence="2">DNA-binding PadR family transcriptional regulator</fullName>
    </submittedName>
</protein>
<dbReference type="Gene3D" id="1.10.10.10">
    <property type="entry name" value="Winged helix-like DNA-binding domain superfamily/Winged helix DNA-binding domain"/>
    <property type="match status" value="1"/>
</dbReference>
<dbReference type="Pfam" id="PF03551">
    <property type="entry name" value="PadR"/>
    <property type="match status" value="1"/>
</dbReference>
<proteinExistence type="predicted"/>
<dbReference type="SUPFAM" id="SSF46785">
    <property type="entry name" value="Winged helix' DNA-binding domain"/>
    <property type="match status" value="1"/>
</dbReference>
<reference evidence="2 3" key="1">
    <citation type="submission" date="2018-10" db="EMBL/GenBank/DDBJ databases">
        <title>Genomic Encyclopedia of Archaeal and Bacterial Type Strains, Phase II (KMG-II): from individual species to whole genera.</title>
        <authorList>
            <person name="Goeker M."/>
        </authorList>
    </citation>
    <scope>NUCLEOTIDE SEQUENCE [LARGE SCALE GENOMIC DNA]</scope>
    <source>
        <strain evidence="2 3">DSM 45657</strain>
    </source>
</reference>
<dbReference type="GO" id="GO:0003677">
    <property type="term" value="F:DNA binding"/>
    <property type="evidence" value="ECO:0007669"/>
    <property type="project" value="UniProtKB-KW"/>
</dbReference>
<dbReference type="OrthoDB" id="8443918at2"/>
<dbReference type="PANTHER" id="PTHR33169">
    <property type="entry name" value="PADR-FAMILY TRANSCRIPTIONAL REGULATOR"/>
    <property type="match status" value="1"/>
</dbReference>
<dbReference type="PANTHER" id="PTHR33169:SF14">
    <property type="entry name" value="TRANSCRIPTIONAL REGULATOR RV3488"/>
    <property type="match status" value="1"/>
</dbReference>
<evidence type="ECO:0000313" key="3">
    <source>
        <dbReference type="Proteomes" id="UP000282454"/>
    </source>
</evidence>
<dbReference type="InterPro" id="IPR036390">
    <property type="entry name" value="WH_DNA-bd_sf"/>
</dbReference>
<feature type="domain" description="Transcription regulator PadR N-terminal" evidence="1">
    <location>
        <begin position="11"/>
        <end position="83"/>
    </location>
</feature>
<dbReference type="InterPro" id="IPR036388">
    <property type="entry name" value="WH-like_DNA-bd_sf"/>
</dbReference>
<gene>
    <name evidence="2" type="ORF">CLV68_0028</name>
</gene>
<evidence type="ECO:0000259" key="1">
    <source>
        <dbReference type="Pfam" id="PF03551"/>
    </source>
</evidence>
<dbReference type="AlphaFoldDB" id="A0A421B5P4"/>
<organism evidence="2 3">
    <name type="scientific">Actinokineospora cianjurensis</name>
    <dbReference type="NCBI Taxonomy" id="585224"/>
    <lineage>
        <taxon>Bacteria</taxon>
        <taxon>Bacillati</taxon>
        <taxon>Actinomycetota</taxon>
        <taxon>Actinomycetes</taxon>
        <taxon>Pseudonocardiales</taxon>
        <taxon>Pseudonocardiaceae</taxon>
        <taxon>Actinokineospora</taxon>
    </lineage>
</organism>
<dbReference type="EMBL" id="RCDD01000001">
    <property type="protein sequence ID" value="RLK59550.1"/>
    <property type="molecule type" value="Genomic_DNA"/>
</dbReference>
<dbReference type="RefSeq" id="WP_121388628.1">
    <property type="nucleotide sequence ID" value="NZ_RCDD01000001.1"/>
</dbReference>